<protein>
    <submittedName>
        <fullName evidence="1">Uncharacterized protein</fullName>
    </submittedName>
</protein>
<sequence>MTSQTVPLLNAVYISNLGAFTENNSNSPFSHPVKAKILYKLSHHISNRNEPEWYSSIARYYVRNNLEAFAENNNKSPFSIPDNVQLNSMDYDVVSRCIFPLVRRRELQIAPRMNKSFDKYECILRPAH</sequence>
<dbReference type="EMBL" id="GISG01259177">
    <property type="protein sequence ID" value="MBA4673505.1"/>
    <property type="molecule type" value="Transcribed_RNA"/>
</dbReference>
<organism evidence="1">
    <name type="scientific">Opuntia streptacantha</name>
    <name type="common">Prickly pear cactus</name>
    <name type="synonym">Opuntia cardona</name>
    <dbReference type="NCBI Taxonomy" id="393608"/>
    <lineage>
        <taxon>Eukaryota</taxon>
        <taxon>Viridiplantae</taxon>
        <taxon>Streptophyta</taxon>
        <taxon>Embryophyta</taxon>
        <taxon>Tracheophyta</taxon>
        <taxon>Spermatophyta</taxon>
        <taxon>Magnoliopsida</taxon>
        <taxon>eudicotyledons</taxon>
        <taxon>Gunneridae</taxon>
        <taxon>Pentapetalae</taxon>
        <taxon>Caryophyllales</taxon>
        <taxon>Cactineae</taxon>
        <taxon>Cactaceae</taxon>
        <taxon>Opuntioideae</taxon>
        <taxon>Opuntia</taxon>
    </lineage>
</organism>
<evidence type="ECO:0000313" key="1">
    <source>
        <dbReference type="EMBL" id="MBA4673505.1"/>
    </source>
</evidence>
<reference evidence="1" key="2">
    <citation type="submission" date="2020-07" db="EMBL/GenBank/DDBJ databases">
        <authorList>
            <person name="Vera ALvarez R."/>
            <person name="Arias-Moreno D.M."/>
            <person name="Jimenez-Jacinto V."/>
            <person name="Jimenez-Bremont J.F."/>
            <person name="Swaminathan K."/>
            <person name="Moose S.P."/>
            <person name="Guerrero-Gonzalez M.L."/>
            <person name="Marino-Ramirez L."/>
            <person name="Landsman D."/>
            <person name="Rodriguez-Kessler M."/>
            <person name="Delgado-Sanchez P."/>
        </authorList>
    </citation>
    <scope>NUCLEOTIDE SEQUENCE</scope>
    <source>
        <tissue evidence="1">Cladode</tissue>
    </source>
</reference>
<dbReference type="AlphaFoldDB" id="A0A7C9EV24"/>
<accession>A0A7C9EV24</accession>
<name>A0A7C9EV24_OPUST</name>
<reference evidence="1" key="1">
    <citation type="journal article" date="2013" name="J. Plant Res.">
        <title>Effect of fungi and light on seed germination of three Opuntia species from semiarid lands of central Mexico.</title>
        <authorList>
            <person name="Delgado-Sanchez P."/>
            <person name="Jimenez-Bremont J.F."/>
            <person name="Guerrero-Gonzalez Mde L."/>
            <person name="Flores J."/>
        </authorList>
    </citation>
    <scope>NUCLEOTIDE SEQUENCE</scope>
    <source>
        <tissue evidence="1">Cladode</tissue>
    </source>
</reference>
<proteinExistence type="predicted"/>